<sequence>MATRRASPRPLTELEVGVVTKLLSSGTPEAGRFLAQLPYARVVATWGVGSPSVDLEIGPGAVPVSGSTDGILAGGAVRDADGAPVGEVLVWVGDGWLSGIEYAWYTDERPRALPDPDRIDLL</sequence>
<reference evidence="2" key="1">
    <citation type="submission" date="2015-03" db="EMBL/GenBank/DDBJ databases">
        <authorList>
            <consortium name="Pathogen Informatics"/>
        </authorList>
    </citation>
    <scope>NUCLEOTIDE SEQUENCE [LARGE SCALE GENOMIC DNA]</scope>
    <source>
        <strain evidence="2">NCTC11134</strain>
    </source>
</reference>
<dbReference type="GeneID" id="61132738"/>
<dbReference type="AlphaFoldDB" id="A0A0H5NMA9"/>
<organism evidence="1 2">
    <name type="scientific">Nocardia farcinica</name>
    <dbReference type="NCBI Taxonomy" id="37329"/>
    <lineage>
        <taxon>Bacteria</taxon>
        <taxon>Bacillati</taxon>
        <taxon>Actinomycetota</taxon>
        <taxon>Actinomycetes</taxon>
        <taxon>Mycobacteriales</taxon>
        <taxon>Nocardiaceae</taxon>
        <taxon>Nocardia</taxon>
    </lineage>
</organism>
<dbReference type="KEGG" id="nfr:ERS450000_02148"/>
<evidence type="ECO:0000313" key="1">
    <source>
        <dbReference type="EMBL" id="CRY77045.1"/>
    </source>
</evidence>
<gene>
    <name evidence="1" type="ORF">ERS450000_02148</name>
</gene>
<accession>A0A0H5NMA9</accession>
<name>A0A0H5NMA9_NOCFR</name>
<dbReference type="OMA" id="WYTDERP"/>
<dbReference type="Proteomes" id="UP000057820">
    <property type="component" value="Chromosome 1"/>
</dbReference>
<proteinExistence type="predicted"/>
<evidence type="ECO:0000313" key="2">
    <source>
        <dbReference type="Proteomes" id="UP000057820"/>
    </source>
</evidence>
<protein>
    <submittedName>
        <fullName evidence="1">Uncharacterized protein</fullName>
    </submittedName>
</protein>
<dbReference type="EMBL" id="LN868938">
    <property type="protein sequence ID" value="CRY77045.1"/>
    <property type="molecule type" value="Genomic_DNA"/>
</dbReference>
<dbReference type="RefSeq" id="WP_011208489.1">
    <property type="nucleotide sequence ID" value="NZ_CP031418.1"/>
</dbReference>